<keyword evidence="2" id="KW-1185">Reference proteome</keyword>
<evidence type="ECO:0000313" key="2">
    <source>
        <dbReference type="Proteomes" id="UP001165960"/>
    </source>
</evidence>
<name>A0ACC2TE93_9FUNG</name>
<proteinExistence type="predicted"/>
<reference evidence="1" key="1">
    <citation type="submission" date="2022-04" db="EMBL/GenBank/DDBJ databases">
        <title>Genome of the entomopathogenic fungus Entomophthora muscae.</title>
        <authorList>
            <person name="Elya C."/>
            <person name="Lovett B.R."/>
            <person name="Lee E."/>
            <person name="Macias A.M."/>
            <person name="Hajek A.E."/>
            <person name="De Bivort B.L."/>
            <person name="Kasson M.T."/>
            <person name="De Fine Licht H.H."/>
            <person name="Stajich J.E."/>
        </authorList>
    </citation>
    <scope>NUCLEOTIDE SEQUENCE</scope>
    <source>
        <strain evidence="1">Berkeley</strain>
    </source>
</reference>
<organism evidence="1 2">
    <name type="scientific">Entomophthora muscae</name>
    <dbReference type="NCBI Taxonomy" id="34485"/>
    <lineage>
        <taxon>Eukaryota</taxon>
        <taxon>Fungi</taxon>
        <taxon>Fungi incertae sedis</taxon>
        <taxon>Zoopagomycota</taxon>
        <taxon>Entomophthoromycotina</taxon>
        <taxon>Entomophthoromycetes</taxon>
        <taxon>Entomophthorales</taxon>
        <taxon>Entomophthoraceae</taxon>
        <taxon>Entomophthora</taxon>
    </lineage>
</organism>
<evidence type="ECO:0000313" key="1">
    <source>
        <dbReference type="EMBL" id="KAJ9072795.1"/>
    </source>
</evidence>
<protein>
    <submittedName>
        <fullName evidence="1">Uncharacterized protein</fullName>
    </submittedName>
</protein>
<accession>A0ACC2TE93</accession>
<comment type="caution">
    <text evidence="1">The sequence shown here is derived from an EMBL/GenBank/DDBJ whole genome shotgun (WGS) entry which is preliminary data.</text>
</comment>
<gene>
    <name evidence="1" type="ORF">DSO57_1023512</name>
</gene>
<sequence>MHFYPCLCCVWLLGTTVKFRGPPLALDWDVFPRPSKKVARVQAKPLQNLEDLAHTVDKHFVLAFPAKVLISPLESPGLKQLGSGALQWRRQRKALGEMHTLSPQKAPSQ</sequence>
<dbReference type="Proteomes" id="UP001165960">
    <property type="component" value="Unassembled WGS sequence"/>
</dbReference>
<dbReference type="EMBL" id="QTSX02002963">
    <property type="protein sequence ID" value="KAJ9072795.1"/>
    <property type="molecule type" value="Genomic_DNA"/>
</dbReference>